<dbReference type="InterPro" id="IPR043129">
    <property type="entry name" value="ATPase_NBD"/>
</dbReference>
<dbReference type="PANTHER" id="PTHR11735">
    <property type="entry name" value="TRNA N6-ADENOSINE THREONYLCARBAMOYLTRANSFERASE"/>
    <property type="match status" value="1"/>
</dbReference>
<reference evidence="2 3" key="1">
    <citation type="submission" date="2015-10" db="EMBL/GenBank/DDBJ databases">
        <title>Corynebacteirum lowii and Corynebacterium oculi species nova, derived from human clinical disease and and emended description of Corynebacterium mastiditis.</title>
        <authorList>
            <person name="Bernard K."/>
            <person name="Pacheco A.L."/>
            <person name="Mcdougall C."/>
            <person name="Burtx T."/>
            <person name="Weibe D."/>
            <person name="Tyler S."/>
            <person name="Olson A.B."/>
            <person name="Cnockaert M."/>
            <person name="Eguchi H."/>
            <person name="Kuwahara T."/>
            <person name="Nakayama-Imaohji H."/>
            <person name="Boudewijins M."/>
            <person name="Van Hoecke F."/>
            <person name="Bernier A.-M."/>
            <person name="Vandamme P."/>
        </authorList>
    </citation>
    <scope>NUCLEOTIDE SEQUENCE [LARGE SCALE GENOMIC DNA]</scope>
    <source>
        <strain evidence="2 3">NML 130206</strain>
    </source>
</reference>
<evidence type="ECO:0000313" key="2">
    <source>
        <dbReference type="EMBL" id="KQB87438.1"/>
    </source>
</evidence>
<dbReference type="NCBIfam" id="TIGR03725">
    <property type="entry name" value="T6A_YeaZ"/>
    <property type="match status" value="1"/>
</dbReference>
<dbReference type="STRING" id="1544413.Clow_00497"/>
<dbReference type="Proteomes" id="UP000050488">
    <property type="component" value="Unassembled WGS sequence"/>
</dbReference>
<gene>
    <name evidence="2" type="primary">tsaB</name>
    <name evidence="2" type="ORF">Clow_00497</name>
</gene>
<dbReference type="PATRIC" id="fig|1544413.3.peg.502"/>
<feature type="domain" description="Gcp-like" evidence="1">
    <location>
        <begin position="34"/>
        <end position="154"/>
    </location>
</feature>
<dbReference type="InterPro" id="IPR022496">
    <property type="entry name" value="T6A_TsaB"/>
</dbReference>
<comment type="caution">
    <text evidence="2">The sequence shown here is derived from an EMBL/GenBank/DDBJ whole genome shotgun (WGS) entry which is preliminary data.</text>
</comment>
<dbReference type="Pfam" id="PF00814">
    <property type="entry name" value="TsaD"/>
    <property type="match status" value="1"/>
</dbReference>
<keyword evidence="3" id="KW-1185">Reference proteome</keyword>
<sequence>MLVLTIDTATADLVTGIVDTTEHTVVSQRIFRENRAHNELLVPTIKEMLAEEGLRLVEMQAMVVGCGPGPFTGLRVGMVTAEALGHSLGLPVHGVCSLDAIGYQLREHATALVATDARRREVYWATYEYGKRAEGPDVVAPESLSVATPAHLSIPEHLVEKLPEFLAEVPRSHLGPTPASLVAVADLQAKPEPLQPLYLRRPDAKEPKQVPRSPAIPEVNKWWSCEG</sequence>
<dbReference type="PANTHER" id="PTHR11735:SF11">
    <property type="entry name" value="TRNA THREONYLCARBAMOYLADENOSINE BIOSYNTHESIS PROTEIN TSAB"/>
    <property type="match status" value="1"/>
</dbReference>
<dbReference type="OrthoDB" id="9809995at2"/>
<dbReference type="Gene3D" id="3.30.420.40">
    <property type="match status" value="1"/>
</dbReference>
<dbReference type="SUPFAM" id="SSF53067">
    <property type="entry name" value="Actin-like ATPase domain"/>
    <property type="match status" value="2"/>
</dbReference>
<dbReference type="AlphaFoldDB" id="A0A0Q0ZBN8"/>
<name>A0A0Q0ZBN8_9CORY</name>
<proteinExistence type="predicted"/>
<dbReference type="EMBL" id="LKEV01000001">
    <property type="protein sequence ID" value="KQB87438.1"/>
    <property type="molecule type" value="Genomic_DNA"/>
</dbReference>
<dbReference type="InterPro" id="IPR000905">
    <property type="entry name" value="Gcp-like_dom"/>
</dbReference>
<dbReference type="GO" id="GO:0005829">
    <property type="term" value="C:cytosol"/>
    <property type="evidence" value="ECO:0007669"/>
    <property type="project" value="TreeGrafter"/>
</dbReference>
<dbReference type="RefSeq" id="WP_055175696.1">
    <property type="nucleotide sequence ID" value="NZ_JAUSQY010000001.1"/>
</dbReference>
<dbReference type="GO" id="GO:0002949">
    <property type="term" value="P:tRNA threonylcarbamoyladenosine modification"/>
    <property type="evidence" value="ECO:0007669"/>
    <property type="project" value="InterPro"/>
</dbReference>
<accession>A0A0Q0ZBN8</accession>
<organism evidence="2 3">
    <name type="scientific">Corynebacterium lowii</name>
    <dbReference type="NCBI Taxonomy" id="1544413"/>
    <lineage>
        <taxon>Bacteria</taxon>
        <taxon>Bacillati</taxon>
        <taxon>Actinomycetota</taxon>
        <taxon>Actinomycetes</taxon>
        <taxon>Mycobacteriales</taxon>
        <taxon>Corynebacteriaceae</taxon>
        <taxon>Corynebacterium</taxon>
    </lineage>
</organism>
<evidence type="ECO:0000313" key="3">
    <source>
        <dbReference type="Proteomes" id="UP000050488"/>
    </source>
</evidence>
<evidence type="ECO:0000259" key="1">
    <source>
        <dbReference type="Pfam" id="PF00814"/>
    </source>
</evidence>
<dbReference type="CDD" id="cd24032">
    <property type="entry name" value="ASKHA_NBD_TsaB"/>
    <property type="match status" value="1"/>
</dbReference>
<protein>
    <submittedName>
        <fullName evidence="2">tRNA threonylcarbamoyladenosine biosynthesis protein TsaB</fullName>
    </submittedName>
</protein>